<protein>
    <recommendedName>
        <fullName evidence="1">Ricin B lectin domain-containing protein</fullName>
    </recommendedName>
</protein>
<dbReference type="AlphaFoldDB" id="A0A830F526"/>
<dbReference type="PROSITE" id="PS51318">
    <property type="entry name" value="TAT"/>
    <property type="match status" value="1"/>
</dbReference>
<proteinExistence type="predicted"/>
<sequence>MVDNTDNRRQTTDEQVVDDDYLTSRRTVLQTAGLAVGSTVLGETIMTQIATADSSFETKTWQTDTVPETPVRELSFPGTHHAAMVTNQPDSPEYYDCQTRDVYTQLSDGIRFLDVRVESQGDGDETVFYGHHADETGQSLDETVFPQIAQYLSEADDAGASELVLLKLSHFHDSGPFSDDAFEADDWEALSSLLTDTFGEYVFDLGAASSADALLDTTLSEFDGPKIAIFHRTVTDHDSLVSLPDFTAQWGDWVASSYPDTATPGNVLANGIRTDHTETDRLGETQWIIRAPTDLYSGAQQTNAMLSLYEQVVNVAPELNPNLIRVDYYETSDIVQVCRRLSVAGLDGTASDTLPISEGVYSIHSAETDKVIEITDGDTADGASAVEADWTESDNQRFNVKQTDDGTYRLEAVHSGKVLDVESEGTEDAVDIIQWPWTGNANQWWYAVSVEDDRYAFINKHSGRVLDGEQPGENVHQWHWEGDPNQEWTLHSR</sequence>
<dbReference type="Gene3D" id="2.80.10.50">
    <property type="match status" value="1"/>
</dbReference>
<dbReference type="Pfam" id="PF14200">
    <property type="entry name" value="RicinB_lectin_2"/>
    <property type="match status" value="1"/>
</dbReference>
<feature type="domain" description="Ricin B lectin" evidence="1">
    <location>
        <begin position="358"/>
        <end position="491"/>
    </location>
</feature>
<reference evidence="2" key="2">
    <citation type="submission" date="2020-09" db="EMBL/GenBank/DDBJ databases">
        <authorList>
            <person name="Sun Q."/>
            <person name="Ohkuma M."/>
        </authorList>
    </citation>
    <scope>NUCLEOTIDE SEQUENCE</scope>
    <source>
        <strain evidence="2">JCM 19018</strain>
    </source>
</reference>
<gene>
    <name evidence="2" type="ORF">GCM10009067_40970</name>
</gene>
<dbReference type="RefSeq" id="WP_188980892.1">
    <property type="nucleotide sequence ID" value="NZ_BMPD01000012.1"/>
</dbReference>
<organism evidence="2 3">
    <name type="scientific">Haloarcula sebkhae</name>
    <dbReference type="NCBI Taxonomy" id="932660"/>
    <lineage>
        <taxon>Archaea</taxon>
        <taxon>Methanobacteriati</taxon>
        <taxon>Methanobacteriota</taxon>
        <taxon>Stenosarchaea group</taxon>
        <taxon>Halobacteria</taxon>
        <taxon>Halobacteriales</taxon>
        <taxon>Haloarculaceae</taxon>
        <taxon>Haloarcula</taxon>
    </lineage>
</organism>
<dbReference type="GO" id="GO:0006629">
    <property type="term" value="P:lipid metabolic process"/>
    <property type="evidence" value="ECO:0007669"/>
    <property type="project" value="InterPro"/>
</dbReference>
<dbReference type="CDD" id="cd00161">
    <property type="entry name" value="beta-trefoil_Ricin-like"/>
    <property type="match status" value="1"/>
</dbReference>
<evidence type="ECO:0000313" key="2">
    <source>
        <dbReference type="EMBL" id="GGK84590.1"/>
    </source>
</evidence>
<accession>A0A830F526</accession>
<dbReference type="Gene3D" id="3.20.20.190">
    <property type="entry name" value="Phosphatidylinositol (PI) phosphodiesterase"/>
    <property type="match status" value="1"/>
</dbReference>
<dbReference type="PROSITE" id="PS50007">
    <property type="entry name" value="PIPLC_X_DOMAIN"/>
    <property type="match status" value="1"/>
</dbReference>
<dbReference type="InterPro" id="IPR017946">
    <property type="entry name" value="PLC-like_Pdiesterase_TIM-brl"/>
</dbReference>
<dbReference type="PROSITE" id="PS50231">
    <property type="entry name" value="RICIN_B_LECTIN"/>
    <property type="match status" value="1"/>
</dbReference>
<dbReference type="GO" id="GO:0008081">
    <property type="term" value="F:phosphoric diester hydrolase activity"/>
    <property type="evidence" value="ECO:0007669"/>
    <property type="project" value="InterPro"/>
</dbReference>
<dbReference type="PANTHER" id="PTHR13593">
    <property type="match status" value="1"/>
</dbReference>
<comment type="caution">
    <text evidence="2">The sequence shown here is derived from an EMBL/GenBank/DDBJ whole genome shotgun (WGS) entry which is preliminary data.</text>
</comment>
<dbReference type="InterPro" id="IPR006311">
    <property type="entry name" value="TAT_signal"/>
</dbReference>
<dbReference type="OrthoDB" id="374142at2157"/>
<name>A0A830F526_9EURY</name>
<evidence type="ECO:0000259" key="1">
    <source>
        <dbReference type="SMART" id="SM00458"/>
    </source>
</evidence>
<dbReference type="Proteomes" id="UP000614221">
    <property type="component" value="Unassembled WGS sequence"/>
</dbReference>
<evidence type="ECO:0000313" key="3">
    <source>
        <dbReference type="Proteomes" id="UP000614221"/>
    </source>
</evidence>
<dbReference type="InterPro" id="IPR051057">
    <property type="entry name" value="PI-PLC_domain"/>
</dbReference>
<dbReference type="InterPro" id="IPR035992">
    <property type="entry name" value="Ricin_B-like_lectins"/>
</dbReference>
<dbReference type="InterPro" id="IPR000772">
    <property type="entry name" value="Ricin_B_lectin"/>
</dbReference>
<dbReference type="SUPFAM" id="SSF51695">
    <property type="entry name" value="PLC-like phosphodiesterases"/>
    <property type="match status" value="1"/>
</dbReference>
<dbReference type="PANTHER" id="PTHR13593:SF113">
    <property type="entry name" value="SI:DKEY-266F7.9"/>
    <property type="match status" value="1"/>
</dbReference>
<reference evidence="2" key="1">
    <citation type="journal article" date="2014" name="Int. J. Syst. Evol. Microbiol.">
        <title>Complete genome sequence of Corynebacterium casei LMG S-19264T (=DSM 44701T), isolated from a smear-ripened cheese.</title>
        <authorList>
            <consortium name="US DOE Joint Genome Institute (JGI-PGF)"/>
            <person name="Walter F."/>
            <person name="Albersmeier A."/>
            <person name="Kalinowski J."/>
            <person name="Ruckert C."/>
        </authorList>
    </citation>
    <scope>NUCLEOTIDE SEQUENCE</scope>
    <source>
        <strain evidence="2">JCM 19018</strain>
    </source>
</reference>
<dbReference type="SUPFAM" id="SSF50370">
    <property type="entry name" value="Ricin B-like lectins"/>
    <property type="match status" value="1"/>
</dbReference>
<dbReference type="EMBL" id="BMPD01000012">
    <property type="protein sequence ID" value="GGK84590.1"/>
    <property type="molecule type" value="Genomic_DNA"/>
</dbReference>
<dbReference type="SMART" id="SM00458">
    <property type="entry name" value="RICIN"/>
    <property type="match status" value="1"/>
</dbReference>